<feature type="region of interest" description="Disordered" evidence="1">
    <location>
        <begin position="170"/>
        <end position="189"/>
    </location>
</feature>
<reference evidence="2" key="2">
    <citation type="submission" date="2023-06" db="EMBL/GenBank/DDBJ databases">
        <authorList>
            <person name="Ma L."/>
            <person name="Liu K.-W."/>
            <person name="Li Z."/>
            <person name="Hsiao Y.-Y."/>
            <person name="Qi Y."/>
            <person name="Fu T."/>
            <person name="Tang G."/>
            <person name="Zhang D."/>
            <person name="Sun W.-H."/>
            <person name="Liu D.-K."/>
            <person name="Li Y."/>
            <person name="Chen G.-Z."/>
            <person name="Liu X.-D."/>
            <person name="Liao X.-Y."/>
            <person name="Jiang Y.-T."/>
            <person name="Yu X."/>
            <person name="Hao Y."/>
            <person name="Huang J."/>
            <person name="Zhao X.-W."/>
            <person name="Ke S."/>
            <person name="Chen Y.-Y."/>
            <person name="Wu W.-L."/>
            <person name="Hsu J.-L."/>
            <person name="Lin Y.-F."/>
            <person name="Huang M.-D."/>
            <person name="Li C.-Y."/>
            <person name="Huang L."/>
            <person name="Wang Z.-W."/>
            <person name="Zhao X."/>
            <person name="Zhong W.-Y."/>
            <person name="Peng D.-H."/>
            <person name="Ahmad S."/>
            <person name="Lan S."/>
            <person name="Zhang J.-S."/>
            <person name="Tsai W.-C."/>
            <person name="Van De Peer Y."/>
            <person name="Liu Z.-J."/>
        </authorList>
    </citation>
    <scope>NUCLEOTIDE SEQUENCE</scope>
    <source>
        <strain evidence="2">SCP</strain>
        <tissue evidence="2">Leaves</tissue>
    </source>
</reference>
<dbReference type="PANTHER" id="PTHR31390:SF0">
    <property type="entry name" value="DOMAIN PROTEIN, PUTATIVE (DUF3527)-RELATED"/>
    <property type="match status" value="1"/>
</dbReference>
<evidence type="ECO:0000313" key="3">
    <source>
        <dbReference type="Proteomes" id="UP001179952"/>
    </source>
</evidence>
<dbReference type="EMBL" id="JAUJYN010000011">
    <property type="protein sequence ID" value="KAK1260829.1"/>
    <property type="molecule type" value="Genomic_DNA"/>
</dbReference>
<keyword evidence="3" id="KW-1185">Reference proteome</keyword>
<dbReference type="Proteomes" id="UP001179952">
    <property type="component" value="Unassembled WGS sequence"/>
</dbReference>
<proteinExistence type="predicted"/>
<organism evidence="2 3">
    <name type="scientific">Acorus gramineus</name>
    <name type="common">Dwarf sweet flag</name>
    <dbReference type="NCBI Taxonomy" id="55184"/>
    <lineage>
        <taxon>Eukaryota</taxon>
        <taxon>Viridiplantae</taxon>
        <taxon>Streptophyta</taxon>
        <taxon>Embryophyta</taxon>
        <taxon>Tracheophyta</taxon>
        <taxon>Spermatophyta</taxon>
        <taxon>Magnoliopsida</taxon>
        <taxon>Liliopsida</taxon>
        <taxon>Acoraceae</taxon>
        <taxon>Acorus</taxon>
    </lineage>
</organism>
<evidence type="ECO:0000256" key="1">
    <source>
        <dbReference type="SAM" id="MobiDB-lite"/>
    </source>
</evidence>
<gene>
    <name evidence="2" type="ORF">QJS04_geneDACA001993</name>
</gene>
<dbReference type="AlphaFoldDB" id="A0AAV9A9F4"/>
<accession>A0AAV9A9F4</accession>
<sequence>MGRNYLLGFDGETTEIILSGSSHPSRKSMPCRTVGVNDNMELKRGSVYRTSKEVREMKKLREARRKIKLAHCNEALLSSSSNNSLSLAQQKRSQDQIPKTVVHSHMDSVTPDFLDLSFRHLSEAPPRPHHLTPDFVIDDEIPTDGFLEICLHQGESERCCPKLVSEHVEGGPEAEPSFKSKKELAHTKDSNSLIDRDAVLTLPKSFSAKVGVLDLPFRSGSDQCKSSPNARFRPFKKMFDPIMKSKSQRNPSLSVTEANSPANVELAKTNRSRMSHKALLDGFSKITEIPEHNDQTVEKDQSSAPSPVHLHGILKLEFKHDVPYFQFSVNNLEDDLVARTWRMQNGDNLIYTFHSVDNNNKKSSSKVWGTKDRHKRAPMVGQMQVSCYLCSEVSTHGFLVNSTVTEFILYDVGKARKRKSFVVEESPPCSVNSSIPPKVSDGEVLIMGTPSKASGSLEPETNSVPSRSGLDCCDSIASTSQPWDPSYLHPHLETAAIVIQVPFWKDEIKGKSGDKIECEKNIDCVGLSANEWRSGINRSSLGPANVKVVTTSGTHGLPITDEAGGPSPLLDRWRSGGGCDCGGWDMACPIVVLDNPKITNVADHSFIENQQPFELFVQGSKERTPALIMKTIDDGRYGVDFHAQLTTLQAFSMCVAILHRATASAAVGRDRDAQRLHSNSLKLLLEEEVRHWIEAVAAEEKRKAKTGTKEVPPSLVLDPPFSPIGRV</sequence>
<comment type="caution">
    <text evidence="2">The sequence shown here is derived from an EMBL/GenBank/DDBJ whole genome shotgun (WGS) entry which is preliminary data.</text>
</comment>
<dbReference type="PANTHER" id="PTHR31390">
    <property type="entry name" value="EXPRESSED PROTEIN"/>
    <property type="match status" value="1"/>
</dbReference>
<dbReference type="Pfam" id="PF12043">
    <property type="entry name" value="DUF3527"/>
    <property type="match status" value="1"/>
</dbReference>
<protein>
    <submittedName>
        <fullName evidence="2">Uncharacterized protein</fullName>
    </submittedName>
</protein>
<dbReference type="InterPro" id="IPR021916">
    <property type="entry name" value="DUF3527"/>
</dbReference>
<evidence type="ECO:0000313" key="2">
    <source>
        <dbReference type="EMBL" id="KAK1260829.1"/>
    </source>
</evidence>
<reference evidence="2" key="1">
    <citation type="journal article" date="2023" name="Nat. Commun.">
        <title>Diploid and tetraploid genomes of Acorus and the evolution of monocots.</title>
        <authorList>
            <person name="Ma L."/>
            <person name="Liu K.W."/>
            <person name="Li Z."/>
            <person name="Hsiao Y.Y."/>
            <person name="Qi Y."/>
            <person name="Fu T."/>
            <person name="Tang G.D."/>
            <person name="Zhang D."/>
            <person name="Sun W.H."/>
            <person name="Liu D.K."/>
            <person name="Li Y."/>
            <person name="Chen G.Z."/>
            <person name="Liu X.D."/>
            <person name="Liao X.Y."/>
            <person name="Jiang Y.T."/>
            <person name="Yu X."/>
            <person name="Hao Y."/>
            <person name="Huang J."/>
            <person name="Zhao X.W."/>
            <person name="Ke S."/>
            <person name="Chen Y.Y."/>
            <person name="Wu W.L."/>
            <person name="Hsu J.L."/>
            <person name="Lin Y.F."/>
            <person name="Huang M.D."/>
            <person name="Li C.Y."/>
            <person name="Huang L."/>
            <person name="Wang Z.W."/>
            <person name="Zhao X."/>
            <person name="Zhong W.Y."/>
            <person name="Peng D.H."/>
            <person name="Ahmad S."/>
            <person name="Lan S."/>
            <person name="Zhang J.S."/>
            <person name="Tsai W.C."/>
            <person name="Van de Peer Y."/>
            <person name="Liu Z.J."/>
        </authorList>
    </citation>
    <scope>NUCLEOTIDE SEQUENCE</scope>
    <source>
        <strain evidence="2">SCP</strain>
    </source>
</reference>
<name>A0AAV9A9F4_ACOGR</name>